<accession>A0ABT3ZF09</accession>
<keyword evidence="1" id="KW-0812">Transmembrane</keyword>
<evidence type="ECO:0000313" key="2">
    <source>
        <dbReference type="EMBL" id="MCY0150278.1"/>
    </source>
</evidence>
<evidence type="ECO:0000256" key="1">
    <source>
        <dbReference type="SAM" id="Phobius"/>
    </source>
</evidence>
<dbReference type="EMBL" id="JAOVZR010000001">
    <property type="protein sequence ID" value="MCY0150278.1"/>
    <property type="molecule type" value="Genomic_DNA"/>
</dbReference>
<dbReference type="RefSeq" id="WP_267655712.1">
    <property type="nucleotide sequence ID" value="NZ_JAOVZR010000001.1"/>
</dbReference>
<comment type="caution">
    <text evidence="2">The sequence shown here is derived from an EMBL/GenBank/DDBJ whole genome shotgun (WGS) entry which is preliminary data.</text>
</comment>
<dbReference type="Proteomes" id="UP001073227">
    <property type="component" value="Unassembled WGS sequence"/>
</dbReference>
<keyword evidence="3" id="KW-1185">Reference proteome</keyword>
<sequence>MANRERDTTIVTTSSGGAGWFVAVLLLIVLALGGYYLYSTGVLGGGSDVNISIDVPKDVVPDATAN</sequence>
<keyword evidence="1" id="KW-0472">Membrane</keyword>
<feature type="transmembrane region" description="Helical" evidence="1">
    <location>
        <begin position="20"/>
        <end position="38"/>
    </location>
</feature>
<proteinExistence type="predicted"/>
<keyword evidence="1" id="KW-1133">Transmembrane helix</keyword>
<protein>
    <submittedName>
        <fullName evidence="2">Uncharacterized protein</fullName>
    </submittedName>
</protein>
<organism evidence="2 3">
    <name type="scientific">Hoeflea algicola</name>
    <dbReference type="NCBI Taxonomy" id="2983763"/>
    <lineage>
        <taxon>Bacteria</taxon>
        <taxon>Pseudomonadati</taxon>
        <taxon>Pseudomonadota</taxon>
        <taxon>Alphaproteobacteria</taxon>
        <taxon>Hyphomicrobiales</taxon>
        <taxon>Rhizobiaceae</taxon>
        <taxon>Hoeflea</taxon>
    </lineage>
</organism>
<name>A0ABT3ZF09_9HYPH</name>
<gene>
    <name evidence="2" type="ORF">OEG84_21865</name>
</gene>
<reference evidence="2" key="1">
    <citation type="submission" date="2022-10" db="EMBL/GenBank/DDBJ databases">
        <title>Hoeflea sp. G2-23, isolated from marine algae.</title>
        <authorList>
            <person name="Kristyanto S."/>
            <person name="Kim J.M."/>
            <person name="Jeon C.O."/>
        </authorList>
    </citation>
    <scope>NUCLEOTIDE SEQUENCE</scope>
    <source>
        <strain evidence="2">G2-23</strain>
    </source>
</reference>
<evidence type="ECO:0000313" key="3">
    <source>
        <dbReference type="Proteomes" id="UP001073227"/>
    </source>
</evidence>